<dbReference type="GO" id="GO:0003979">
    <property type="term" value="F:UDP-glucose 6-dehydrogenase activity"/>
    <property type="evidence" value="ECO:0007669"/>
    <property type="project" value="UniProtKB-EC"/>
</dbReference>
<dbReference type="SUPFAM" id="SSF51735">
    <property type="entry name" value="NAD(P)-binding Rossmann-fold domains"/>
    <property type="match status" value="1"/>
</dbReference>
<comment type="catalytic activity">
    <reaction evidence="6 7">
        <text>UDP-alpha-D-glucose + 2 NAD(+) + H2O = UDP-alpha-D-glucuronate + 2 NADH + 3 H(+)</text>
        <dbReference type="Rhea" id="RHEA:23596"/>
        <dbReference type="ChEBI" id="CHEBI:15377"/>
        <dbReference type="ChEBI" id="CHEBI:15378"/>
        <dbReference type="ChEBI" id="CHEBI:57540"/>
        <dbReference type="ChEBI" id="CHEBI:57945"/>
        <dbReference type="ChEBI" id="CHEBI:58052"/>
        <dbReference type="ChEBI" id="CHEBI:58885"/>
        <dbReference type="EC" id="1.1.1.22"/>
    </reaction>
</comment>
<evidence type="ECO:0000313" key="13">
    <source>
        <dbReference type="Proteomes" id="UP000177187"/>
    </source>
</evidence>
<dbReference type="PIRSF" id="PIRSF500134">
    <property type="entry name" value="UDPglc_DH_bac"/>
    <property type="match status" value="1"/>
</dbReference>
<dbReference type="Gene3D" id="1.20.5.100">
    <property type="entry name" value="Cytochrome c1, transmembrane anchor, C-terminal"/>
    <property type="match status" value="1"/>
</dbReference>
<dbReference type="Pfam" id="PF03721">
    <property type="entry name" value="UDPG_MGDP_dh_N"/>
    <property type="match status" value="1"/>
</dbReference>
<feature type="binding site" evidence="9">
    <location>
        <position position="258"/>
    </location>
    <ligand>
        <name>substrate</name>
    </ligand>
</feature>
<dbReference type="EMBL" id="MFAF01000097">
    <property type="protein sequence ID" value="OGD74655.1"/>
    <property type="molecule type" value="Genomic_DNA"/>
</dbReference>
<feature type="binding site" evidence="9">
    <location>
        <begin position="153"/>
        <end position="156"/>
    </location>
    <ligand>
        <name>substrate</name>
    </ligand>
</feature>
<evidence type="ECO:0000256" key="3">
    <source>
        <dbReference type="ARBA" id="ARBA00012954"/>
    </source>
</evidence>
<feature type="binding site" evidence="10">
    <location>
        <position position="264"/>
    </location>
    <ligand>
        <name>NAD(+)</name>
        <dbReference type="ChEBI" id="CHEBI:57540"/>
    </ligand>
</feature>
<evidence type="ECO:0000313" key="12">
    <source>
        <dbReference type="EMBL" id="OGD74655.1"/>
    </source>
</evidence>
<evidence type="ECO:0000256" key="1">
    <source>
        <dbReference type="ARBA" id="ARBA00004701"/>
    </source>
</evidence>
<dbReference type="PANTHER" id="PTHR43750:SF3">
    <property type="entry name" value="UDP-GLUCOSE 6-DEHYDROGENASE TUAD"/>
    <property type="match status" value="1"/>
</dbReference>
<feature type="binding site" evidence="10">
    <location>
        <position position="156"/>
    </location>
    <ligand>
        <name>NAD(+)</name>
        <dbReference type="ChEBI" id="CHEBI:57540"/>
    </ligand>
</feature>
<keyword evidence="5 7" id="KW-0520">NAD</keyword>
<dbReference type="GO" id="GO:0051287">
    <property type="term" value="F:NAD binding"/>
    <property type="evidence" value="ECO:0007669"/>
    <property type="project" value="InterPro"/>
</dbReference>
<dbReference type="InterPro" id="IPR001732">
    <property type="entry name" value="UDP-Glc/GDP-Man_DH_N"/>
</dbReference>
<feature type="active site" description="Nucleophile" evidence="8">
    <location>
        <position position="261"/>
    </location>
</feature>
<dbReference type="InterPro" id="IPR036220">
    <property type="entry name" value="UDP-Glc/GDP-Man_DH_C_sf"/>
</dbReference>
<dbReference type="SUPFAM" id="SSF52413">
    <property type="entry name" value="UDP-glucose/GDP-mannose dehydrogenase C-terminal domain"/>
    <property type="match status" value="1"/>
</dbReference>
<dbReference type="Pfam" id="PF00984">
    <property type="entry name" value="UDPG_MGDP_dh"/>
    <property type="match status" value="1"/>
</dbReference>
<feature type="binding site" evidence="10">
    <location>
        <position position="122"/>
    </location>
    <ligand>
        <name>NAD(+)</name>
        <dbReference type="ChEBI" id="CHEBI:57540"/>
    </ligand>
</feature>
<feature type="binding site" evidence="9">
    <location>
        <position position="205"/>
    </location>
    <ligand>
        <name>substrate</name>
    </ligand>
</feature>
<accession>A0A1F5F4R3</accession>
<dbReference type="GO" id="GO:0000271">
    <property type="term" value="P:polysaccharide biosynthetic process"/>
    <property type="evidence" value="ECO:0007669"/>
    <property type="project" value="InterPro"/>
</dbReference>
<keyword evidence="4 7" id="KW-0560">Oxidoreductase</keyword>
<evidence type="ECO:0000256" key="8">
    <source>
        <dbReference type="PIRSR" id="PIRSR500134-1"/>
    </source>
</evidence>
<dbReference type="InterPro" id="IPR008927">
    <property type="entry name" value="6-PGluconate_DH-like_C_sf"/>
</dbReference>
<evidence type="ECO:0000256" key="7">
    <source>
        <dbReference type="PIRNR" id="PIRNR000124"/>
    </source>
</evidence>
<dbReference type="SUPFAM" id="SSF48179">
    <property type="entry name" value="6-phosphogluconate dehydrogenase C-terminal domain-like"/>
    <property type="match status" value="1"/>
</dbReference>
<sequence>MKLAVVGTGYVGLVTGACFADLGNEVICVDIDSKKIKALNEGRIPIYEPGLEEIVRRNADGGRLSFTTDLGDSVERSEIIFIAVGTPSMPSGEADLSAVRAVAATIGRHLNAPDKIVINKSTVPVGTGDMVTEIVARESGGKQPFHVLSNPEFLREGSAISDSMQPDRVVIGSNDTYAAEKVASLYRVLTKNIVITDRLSAEMIKYTSNALLATKISFINEIANICDLVGADVEAVADAAGLDHRLGRHFLNAGVGYGGSCFPKDTKALIDTAAKYGYDFKVLTAVEEVNALQPKRALAKINGLVGDLSGKVVALWGLAFKPNTDDMREAPSLTLIEGILAQGGRVRAYDPIAHETAAEELAKRNLAISFAGTMYEACDGADILVVVTEWNQFKDADLGRVKELLKKPAMVDGRNIYNPAEVAAMGFAYESMGRTSLAKRANG</sequence>
<feature type="domain" description="UDP-glucose/GDP-mannose dehydrogenase C-terminal" evidence="11">
    <location>
        <begin position="314"/>
        <end position="419"/>
    </location>
</feature>
<dbReference type="AlphaFoldDB" id="A0A1F5F4R3"/>
<comment type="caution">
    <text evidence="12">The sequence shown here is derived from an EMBL/GenBank/DDBJ whole genome shotgun (WGS) entry which is preliminary data.</text>
</comment>
<evidence type="ECO:0000256" key="5">
    <source>
        <dbReference type="ARBA" id="ARBA00023027"/>
    </source>
</evidence>
<dbReference type="InterPro" id="IPR028357">
    <property type="entry name" value="UDPglc_DH_bac"/>
</dbReference>
<dbReference type="UniPathway" id="UPA00038">
    <property type="reaction ID" value="UER00491"/>
</dbReference>
<dbReference type="PROSITE" id="PS51257">
    <property type="entry name" value="PROKAR_LIPOPROTEIN"/>
    <property type="match status" value="1"/>
</dbReference>
<feature type="binding site" evidence="10">
    <location>
        <position position="86"/>
    </location>
    <ligand>
        <name>NAD(+)</name>
        <dbReference type="ChEBI" id="CHEBI:57540"/>
    </ligand>
</feature>
<dbReference type="SMART" id="SM00984">
    <property type="entry name" value="UDPG_MGDP_dh_C"/>
    <property type="match status" value="1"/>
</dbReference>
<evidence type="ECO:0000256" key="2">
    <source>
        <dbReference type="ARBA" id="ARBA00006601"/>
    </source>
</evidence>
<feature type="binding site" evidence="10">
    <location>
        <position position="328"/>
    </location>
    <ligand>
        <name>NAD(+)</name>
        <dbReference type="ChEBI" id="CHEBI:57540"/>
    </ligand>
</feature>
<comment type="pathway">
    <text evidence="1">Nucleotide-sugar biosynthesis; UDP-alpha-D-glucuronate biosynthesis; UDP-alpha-D-glucuronate from UDP-alpha-D-glucose: step 1/1.</text>
</comment>
<dbReference type="InterPro" id="IPR017476">
    <property type="entry name" value="UDP-Glc/GDP-Man"/>
</dbReference>
<evidence type="ECO:0000256" key="9">
    <source>
        <dbReference type="PIRSR" id="PIRSR500134-2"/>
    </source>
</evidence>
<evidence type="ECO:0000256" key="6">
    <source>
        <dbReference type="ARBA" id="ARBA00047473"/>
    </source>
</evidence>
<dbReference type="STRING" id="1817816.A2Y64_08510"/>
<reference evidence="12 13" key="1">
    <citation type="journal article" date="2016" name="Nat. Commun.">
        <title>Thousands of microbial genomes shed light on interconnected biogeochemical processes in an aquifer system.</title>
        <authorList>
            <person name="Anantharaman K."/>
            <person name="Brown C.T."/>
            <person name="Hug L.A."/>
            <person name="Sharon I."/>
            <person name="Castelle C.J."/>
            <person name="Probst A.J."/>
            <person name="Thomas B.C."/>
            <person name="Singh A."/>
            <person name="Wilkins M.J."/>
            <person name="Karaoz U."/>
            <person name="Brodie E.L."/>
            <person name="Williams K.H."/>
            <person name="Hubbard S.S."/>
            <person name="Banfield J.F."/>
        </authorList>
    </citation>
    <scope>NUCLEOTIDE SEQUENCE [LARGE SCALE GENOMIC DNA]</scope>
</reference>
<feature type="binding site" evidence="10">
    <location>
        <position position="35"/>
    </location>
    <ligand>
        <name>NAD(+)</name>
        <dbReference type="ChEBI" id="CHEBI:57540"/>
    </ligand>
</feature>
<dbReference type="PIRSF" id="PIRSF000124">
    <property type="entry name" value="UDPglc_GDPman_dh"/>
    <property type="match status" value="1"/>
</dbReference>
<dbReference type="InterPro" id="IPR014026">
    <property type="entry name" value="UDP-Glc/GDP-Man_DH_dimer"/>
</dbReference>
<dbReference type="EC" id="1.1.1.22" evidence="3 7"/>
<evidence type="ECO:0000259" key="11">
    <source>
        <dbReference type="SMART" id="SM00984"/>
    </source>
</evidence>
<dbReference type="Pfam" id="PF03720">
    <property type="entry name" value="UDPG_MGDP_dh_C"/>
    <property type="match status" value="1"/>
</dbReference>
<protein>
    <recommendedName>
        <fullName evidence="3 7">UDP-glucose 6-dehydrogenase</fullName>
        <ecNumber evidence="3 7">1.1.1.22</ecNumber>
    </recommendedName>
</protein>
<gene>
    <name evidence="12" type="ORF">A2Y64_08510</name>
</gene>
<evidence type="ECO:0000256" key="10">
    <source>
        <dbReference type="PIRSR" id="PIRSR500134-3"/>
    </source>
</evidence>
<comment type="similarity">
    <text evidence="2 7">Belongs to the UDP-glucose/GDP-mannose dehydrogenase family.</text>
</comment>
<feature type="binding site" evidence="9">
    <location>
        <position position="321"/>
    </location>
    <ligand>
        <name>substrate</name>
    </ligand>
</feature>
<dbReference type="InterPro" id="IPR014027">
    <property type="entry name" value="UDP-Glc/GDP-Man_DH_C"/>
</dbReference>
<organism evidence="12 13">
    <name type="scientific">Candidatus Coatesbacteria bacterium RBG_13_66_14</name>
    <dbReference type="NCBI Taxonomy" id="1817816"/>
    <lineage>
        <taxon>Bacteria</taxon>
        <taxon>Candidatus Coatesiibacteriota</taxon>
    </lineage>
</organism>
<evidence type="ECO:0000256" key="4">
    <source>
        <dbReference type="ARBA" id="ARBA00023002"/>
    </source>
</evidence>
<dbReference type="PANTHER" id="PTHR43750">
    <property type="entry name" value="UDP-GLUCOSE 6-DEHYDROGENASE TUAD"/>
    <property type="match status" value="1"/>
</dbReference>
<name>A0A1F5F4R3_9BACT</name>
<proteinExistence type="inferred from homology"/>
<dbReference type="NCBIfam" id="TIGR03026">
    <property type="entry name" value="NDP-sugDHase"/>
    <property type="match status" value="1"/>
</dbReference>
<feature type="binding site" evidence="9">
    <location>
        <begin position="250"/>
        <end position="254"/>
    </location>
    <ligand>
        <name>substrate</name>
    </ligand>
</feature>
<dbReference type="Gene3D" id="3.40.50.720">
    <property type="entry name" value="NAD(P)-binding Rossmann-like Domain"/>
    <property type="match status" value="2"/>
</dbReference>
<dbReference type="GO" id="GO:0006065">
    <property type="term" value="P:UDP-glucuronate biosynthetic process"/>
    <property type="evidence" value="ECO:0007669"/>
    <property type="project" value="UniProtKB-UniPathway"/>
</dbReference>
<dbReference type="Proteomes" id="UP000177187">
    <property type="component" value="Unassembled WGS sequence"/>
</dbReference>
<feature type="binding site" evidence="10">
    <location>
        <position position="30"/>
    </location>
    <ligand>
        <name>NAD(+)</name>
        <dbReference type="ChEBI" id="CHEBI:57540"/>
    </ligand>
</feature>
<dbReference type="InterPro" id="IPR036291">
    <property type="entry name" value="NAD(P)-bd_dom_sf"/>
</dbReference>